<dbReference type="InterPro" id="IPR035919">
    <property type="entry name" value="EAL_sf"/>
</dbReference>
<feature type="domain" description="PAS" evidence="7">
    <location>
        <begin position="372"/>
        <end position="441"/>
    </location>
</feature>
<dbReference type="Gene3D" id="3.30.70.270">
    <property type="match status" value="1"/>
</dbReference>
<evidence type="ECO:0000256" key="6">
    <source>
        <dbReference type="SAM" id="Phobius"/>
    </source>
</evidence>
<dbReference type="InterPro" id="IPR000014">
    <property type="entry name" value="PAS"/>
</dbReference>
<dbReference type="PANTHER" id="PTHR33121">
    <property type="entry name" value="CYCLIC DI-GMP PHOSPHODIESTERASE PDEF"/>
    <property type="match status" value="1"/>
</dbReference>
<accession>A0A1G7CE13</accession>
<dbReference type="Pfam" id="PF00563">
    <property type="entry name" value="EAL"/>
    <property type="match status" value="1"/>
</dbReference>
<dbReference type="PROSITE" id="PS50113">
    <property type="entry name" value="PAC"/>
    <property type="match status" value="1"/>
</dbReference>
<feature type="transmembrane region" description="Helical" evidence="6">
    <location>
        <begin position="15"/>
        <end position="35"/>
    </location>
</feature>
<feature type="domain" description="PAC" evidence="8">
    <location>
        <begin position="444"/>
        <end position="496"/>
    </location>
</feature>
<reference evidence="11" key="1">
    <citation type="submission" date="2016-10" db="EMBL/GenBank/DDBJ databases">
        <authorList>
            <person name="Varghese N."/>
            <person name="Submissions S."/>
        </authorList>
    </citation>
    <scope>NUCLEOTIDE SEQUENCE [LARGE SCALE GENOMIC DNA]</scope>
    <source>
        <strain evidence="11">DSM 8987</strain>
    </source>
</reference>
<evidence type="ECO:0000259" key="8">
    <source>
        <dbReference type="PROSITE" id="PS50113"/>
    </source>
</evidence>
<dbReference type="EMBL" id="FNAQ01000009">
    <property type="protein sequence ID" value="SDE37577.1"/>
    <property type="molecule type" value="Genomic_DNA"/>
</dbReference>
<evidence type="ECO:0000256" key="1">
    <source>
        <dbReference type="ARBA" id="ARBA00004651"/>
    </source>
</evidence>
<comment type="subcellular location">
    <subcellularLocation>
        <location evidence="1">Cell membrane</location>
        <topology evidence="1">Multi-pass membrane protein</topology>
    </subcellularLocation>
</comment>
<organism evidence="10 11">
    <name type="scientific">Desulfuromonas thiophila</name>
    <dbReference type="NCBI Taxonomy" id="57664"/>
    <lineage>
        <taxon>Bacteria</taxon>
        <taxon>Pseudomonadati</taxon>
        <taxon>Thermodesulfobacteriota</taxon>
        <taxon>Desulfuromonadia</taxon>
        <taxon>Desulfuromonadales</taxon>
        <taxon>Desulfuromonadaceae</taxon>
        <taxon>Desulfuromonas</taxon>
    </lineage>
</organism>
<dbReference type="CDD" id="cd00130">
    <property type="entry name" value="PAS"/>
    <property type="match status" value="1"/>
</dbReference>
<evidence type="ECO:0000256" key="3">
    <source>
        <dbReference type="ARBA" id="ARBA00022692"/>
    </source>
</evidence>
<keyword evidence="3 6" id="KW-0812">Transmembrane</keyword>
<dbReference type="SUPFAM" id="SSF55785">
    <property type="entry name" value="PYP-like sensor domain (PAS domain)"/>
    <property type="match status" value="1"/>
</dbReference>
<dbReference type="AlphaFoldDB" id="A0A1G7CE13"/>
<dbReference type="Gene3D" id="3.30.450.20">
    <property type="entry name" value="PAS domain"/>
    <property type="match status" value="2"/>
</dbReference>
<name>A0A1G7CE13_9BACT</name>
<dbReference type="InterPro" id="IPR000700">
    <property type="entry name" value="PAS-assoc_C"/>
</dbReference>
<evidence type="ECO:0000256" key="2">
    <source>
        <dbReference type="ARBA" id="ARBA00022475"/>
    </source>
</evidence>
<dbReference type="Pfam" id="PF00990">
    <property type="entry name" value="GGDEF"/>
    <property type="match status" value="1"/>
</dbReference>
<evidence type="ECO:0000313" key="11">
    <source>
        <dbReference type="Proteomes" id="UP000243205"/>
    </source>
</evidence>
<gene>
    <name evidence="10" type="ORF">SAMN05661003_10955</name>
</gene>
<evidence type="ECO:0000256" key="5">
    <source>
        <dbReference type="ARBA" id="ARBA00023136"/>
    </source>
</evidence>
<evidence type="ECO:0000313" key="10">
    <source>
        <dbReference type="EMBL" id="SDE37577.1"/>
    </source>
</evidence>
<dbReference type="OrthoDB" id="9777298at2"/>
<dbReference type="PROSITE" id="PS50112">
    <property type="entry name" value="PAS"/>
    <property type="match status" value="1"/>
</dbReference>
<dbReference type="InterPro" id="IPR033480">
    <property type="entry name" value="sCache_2"/>
</dbReference>
<feature type="domain" description="EAL" evidence="9">
    <location>
        <begin position="660"/>
        <end position="907"/>
    </location>
</feature>
<dbReference type="SMART" id="SM00052">
    <property type="entry name" value="EAL"/>
    <property type="match status" value="1"/>
</dbReference>
<dbReference type="SUPFAM" id="SSF55073">
    <property type="entry name" value="Nucleotide cyclase"/>
    <property type="match status" value="1"/>
</dbReference>
<dbReference type="InterPro" id="IPR035965">
    <property type="entry name" value="PAS-like_dom_sf"/>
</dbReference>
<proteinExistence type="predicted"/>
<dbReference type="NCBIfam" id="TIGR00229">
    <property type="entry name" value="sensory_box"/>
    <property type="match status" value="1"/>
</dbReference>
<dbReference type="GO" id="GO:0005886">
    <property type="term" value="C:plasma membrane"/>
    <property type="evidence" value="ECO:0007669"/>
    <property type="project" value="UniProtKB-SubCell"/>
</dbReference>
<dbReference type="CDD" id="cd01948">
    <property type="entry name" value="EAL"/>
    <property type="match status" value="1"/>
</dbReference>
<keyword evidence="11" id="KW-1185">Reference proteome</keyword>
<dbReference type="PROSITE" id="PS50883">
    <property type="entry name" value="EAL"/>
    <property type="match status" value="1"/>
</dbReference>
<keyword evidence="5 6" id="KW-0472">Membrane</keyword>
<dbReference type="InterPro" id="IPR043128">
    <property type="entry name" value="Rev_trsase/Diguanyl_cyclase"/>
</dbReference>
<dbReference type="GO" id="GO:0071111">
    <property type="term" value="F:cyclic-guanylate-specific phosphodiesterase activity"/>
    <property type="evidence" value="ECO:0007669"/>
    <property type="project" value="InterPro"/>
</dbReference>
<dbReference type="RefSeq" id="WP_092078637.1">
    <property type="nucleotide sequence ID" value="NZ_FNAQ01000009.1"/>
</dbReference>
<dbReference type="SMART" id="SM00267">
    <property type="entry name" value="GGDEF"/>
    <property type="match status" value="1"/>
</dbReference>
<dbReference type="InterPro" id="IPR000160">
    <property type="entry name" value="GGDEF_dom"/>
</dbReference>
<dbReference type="PANTHER" id="PTHR33121:SF79">
    <property type="entry name" value="CYCLIC DI-GMP PHOSPHODIESTERASE PDED-RELATED"/>
    <property type="match status" value="1"/>
</dbReference>
<dbReference type="SMART" id="SM00091">
    <property type="entry name" value="PAS"/>
    <property type="match status" value="1"/>
</dbReference>
<keyword evidence="2" id="KW-1003">Cell membrane</keyword>
<dbReference type="Pfam" id="PF08447">
    <property type="entry name" value="PAS_3"/>
    <property type="match status" value="1"/>
</dbReference>
<dbReference type="InterPro" id="IPR050706">
    <property type="entry name" value="Cyclic-di-GMP_PDE-like"/>
</dbReference>
<sequence length="909" mass="102604">MFQGLVKTRITTMNLLSALLMTLFLAASIGYFLLLKPLQEREKSLAEARRMHVEQQQALIRDNVLTAIDMIDFIVATTRRDVQRTLEDRLLRLCSLAELLQRQGYDPQQRLQVVVSQLQRMDWSQPELWFGLFAADGQPLFEPTAAPPAVDEVKILAGLSDLPPAQVRFWSPEAAPDLLAAVHIHDLSATLVLHIPAAELQRQIQLQVFSYLSRQRFGDNDYGYYFVIGPHNRPLMVATFQPSYRADGGSLQVPAAYNQLLEDFRRLVQRQGAGYHRYRYDNPARGNALEEKIAFVAPYAELDWIVGSGFYLSDLETGFRAIEQQVLRQKRDTLVTGVVLLSLNLLFSLAVALWLNRHIRHLEQQQQARLHELEQYKKLLDLSCLVSKGDLEGRITYANEAFQQVSGYRLEEMLGQPHSLFRHPAMPRAVFKNLWETIQAGRVWRGSSKNRAKDGHDFYTQQVIMPITDRDGHILEYIAARYDITELLQKREQLNLAFSTDTLTALGSRFKLMKDINALTGPACLALIDINNFHGINKLYGTEGGDRALVYLSKVLSRTFAGEQLSLYRLNADIFAILAGHERPLEQELRRFLADFPTEPFHVDAAGHQPVPLALTVGLACADENLLTCADIAWKQAKRNNLVLALYDPASADRDEYHEKMFWIDAVRQALSEGRILAYFQPIVSLADGSVAKFETLMRLQREDGSIVAPGAFLPVLQQTPYYVYLTHAIIEQACSTFKDRPCPFAINFSVDDLLRKETVQLLIDTAQRYGVMERLVLEVVETENIQNYDQALATLAELKARGCRISIDDFGTGYSNFSYLTQLRADIIKIDGSLIQALDKDAGTRELVSSIVRFAHNAGMQVVAEFVDRPELAAIVRQLGCDFAQGYLYSPPVPATQMPDGSSCCQTP</sequence>
<evidence type="ECO:0000259" key="7">
    <source>
        <dbReference type="PROSITE" id="PS50112"/>
    </source>
</evidence>
<dbReference type="Pfam" id="PF17200">
    <property type="entry name" value="sCache_2"/>
    <property type="match status" value="1"/>
</dbReference>
<dbReference type="Gene3D" id="3.20.20.450">
    <property type="entry name" value="EAL domain"/>
    <property type="match status" value="1"/>
</dbReference>
<dbReference type="SUPFAM" id="SSF141868">
    <property type="entry name" value="EAL domain-like"/>
    <property type="match status" value="1"/>
</dbReference>
<evidence type="ECO:0000259" key="9">
    <source>
        <dbReference type="PROSITE" id="PS50883"/>
    </source>
</evidence>
<keyword evidence="4 6" id="KW-1133">Transmembrane helix</keyword>
<dbReference type="InterPro" id="IPR001633">
    <property type="entry name" value="EAL_dom"/>
</dbReference>
<dbReference type="Proteomes" id="UP000243205">
    <property type="component" value="Unassembled WGS sequence"/>
</dbReference>
<dbReference type="InterPro" id="IPR029787">
    <property type="entry name" value="Nucleotide_cyclase"/>
</dbReference>
<evidence type="ECO:0000256" key="4">
    <source>
        <dbReference type="ARBA" id="ARBA00022989"/>
    </source>
</evidence>
<dbReference type="InterPro" id="IPR013655">
    <property type="entry name" value="PAS_fold_3"/>
</dbReference>
<dbReference type="STRING" id="57664.SAMN05661003_10955"/>
<protein>
    <submittedName>
        <fullName evidence="10">PAS domain S-box-containing protein</fullName>
    </submittedName>
</protein>